<sequence>MNQYFNGGSLDTKPASCDFPNHQRSVSIPLASPPSSLICTHSGWQRTEKQRNLSGSTQPEASTTQSSSNGSISRPNTPHSIRSLLIKEFKKTDNAEDLSYSNKTVLNQQPVSTQIRHWSQEKSLISMLDGIVSSIRLEKTSPCCGEYRYGEAKANSLKLGYTLRVPGDSAGKSSAMAWAAHNCQVVWTTGHNGID</sequence>
<feature type="compositionally biased region" description="Low complexity" evidence="1">
    <location>
        <begin position="62"/>
        <end position="73"/>
    </location>
</feature>
<reference evidence="2 3" key="1">
    <citation type="journal article" date="2021" name="Hortic Res">
        <title>Chromosome-scale assembly of the Dendrobium chrysotoxum genome enhances the understanding of orchid evolution.</title>
        <authorList>
            <person name="Zhang Y."/>
            <person name="Zhang G.Q."/>
            <person name="Zhang D."/>
            <person name="Liu X.D."/>
            <person name="Xu X.Y."/>
            <person name="Sun W.H."/>
            <person name="Yu X."/>
            <person name="Zhu X."/>
            <person name="Wang Z.W."/>
            <person name="Zhao X."/>
            <person name="Zhong W.Y."/>
            <person name="Chen H."/>
            <person name="Yin W.L."/>
            <person name="Huang T."/>
            <person name="Niu S.C."/>
            <person name="Liu Z.J."/>
        </authorList>
    </citation>
    <scope>NUCLEOTIDE SEQUENCE [LARGE SCALE GENOMIC DNA]</scope>
    <source>
        <strain evidence="2">Lindl</strain>
    </source>
</reference>
<organism evidence="2 3">
    <name type="scientific">Dendrobium chrysotoxum</name>
    <name type="common">Orchid</name>
    <dbReference type="NCBI Taxonomy" id="161865"/>
    <lineage>
        <taxon>Eukaryota</taxon>
        <taxon>Viridiplantae</taxon>
        <taxon>Streptophyta</taxon>
        <taxon>Embryophyta</taxon>
        <taxon>Tracheophyta</taxon>
        <taxon>Spermatophyta</taxon>
        <taxon>Magnoliopsida</taxon>
        <taxon>Liliopsida</taxon>
        <taxon>Asparagales</taxon>
        <taxon>Orchidaceae</taxon>
        <taxon>Epidendroideae</taxon>
        <taxon>Malaxideae</taxon>
        <taxon>Dendrobiinae</taxon>
        <taxon>Dendrobium</taxon>
    </lineage>
</organism>
<protein>
    <submittedName>
        <fullName evidence="2">Uncharacterized protein</fullName>
    </submittedName>
</protein>
<proteinExistence type="predicted"/>
<feature type="compositionally biased region" description="Polar residues" evidence="1">
    <location>
        <begin position="52"/>
        <end position="61"/>
    </location>
</feature>
<comment type="caution">
    <text evidence="2">The sequence shown here is derived from an EMBL/GenBank/DDBJ whole genome shotgun (WGS) entry which is preliminary data.</text>
</comment>
<evidence type="ECO:0000313" key="2">
    <source>
        <dbReference type="EMBL" id="KAH0449994.1"/>
    </source>
</evidence>
<dbReference type="Proteomes" id="UP000775213">
    <property type="component" value="Unassembled WGS sequence"/>
</dbReference>
<evidence type="ECO:0000313" key="3">
    <source>
        <dbReference type="Proteomes" id="UP000775213"/>
    </source>
</evidence>
<gene>
    <name evidence="2" type="ORF">IEQ34_020686</name>
</gene>
<dbReference type="AlphaFoldDB" id="A0AAV7G1P1"/>
<accession>A0AAV7G1P1</accession>
<keyword evidence="3" id="KW-1185">Reference proteome</keyword>
<feature type="region of interest" description="Disordered" evidence="1">
    <location>
        <begin position="47"/>
        <end position="77"/>
    </location>
</feature>
<dbReference type="EMBL" id="JAGFBR010000018">
    <property type="protein sequence ID" value="KAH0449994.1"/>
    <property type="molecule type" value="Genomic_DNA"/>
</dbReference>
<name>A0AAV7G1P1_DENCH</name>
<evidence type="ECO:0000256" key="1">
    <source>
        <dbReference type="SAM" id="MobiDB-lite"/>
    </source>
</evidence>